<dbReference type="RefSeq" id="WP_264796148.1">
    <property type="nucleotide sequence ID" value="NZ_BRVS01000012.1"/>
</dbReference>
<keyword evidence="2" id="KW-0472">Membrane</keyword>
<feature type="compositionally biased region" description="Basic and acidic residues" evidence="1">
    <location>
        <begin position="181"/>
        <end position="203"/>
    </location>
</feature>
<feature type="compositionally biased region" description="Basic and acidic residues" evidence="1">
    <location>
        <begin position="220"/>
        <end position="241"/>
    </location>
</feature>
<dbReference type="Proteomes" id="UP001209654">
    <property type="component" value="Unassembled WGS sequence"/>
</dbReference>
<keyword evidence="2" id="KW-1133">Transmembrane helix</keyword>
<name>A0ABQ5MVQ7_9MICC</name>
<evidence type="ECO:0000313" key="4">
    <source>
        <dbReference type="Proteomes" id="UP001209654"/>
    </source>
</evidence>
<evidence type="ECO:0000256" key="1">
    <source>
        <dbReference type="SAM" id="MobiDB-lite"/>
    </source>
</evidence>
<keyword evidence="2" id="KW-0812">Transmembrane</keyword>
<organism evidence="3 4">
    <name type="scientific">Arthrobacter mangrovi</name>
    <dbReference type="NCBI Taxonomy" id="2966350"/>
    <lineage>
        <taxon>Bacteria</taxon>
        <taxon>Bacillati</taxon>
        <taxon>Actinomycetota</taxon>
        <taxon>Actinomycetes</taxon>
        <taxon>Micrococcales</taxon>
        <taxon>Micrococcaceae</taxon>
        <taxon>Arthrobacter</taxon>
    </lineage>
</organism>
<accession>A0ABQ5MVQ7</accession>
<gene>
    <name evidence="3" type="ORF">AHIS1636_24850</name>
</gene>
<evidence type="ECO:0000256" key="2">
    <source>
        <dbReference type="SAM" id="Phobius"/>
    </source>
</evidence>
<proteinExistence type="predicted"/>
<sequence length="300" mass="30304">MNRQPEDELDALLSGGGDDPALARALASLRDLGNGPAPAPSAELSALFGSNVVPLRRRRRRGALLGVVVAASMGLGVGTVAAVSPDFRHTLQDAVDGAVVLVQPGVQAEEQNDGGNSAGAPVPEATRDAGGPAAPATTPAADVKDDPAADRADEAKKAAAARAADAAKAAAAKKAAAANKAAEDARRVPGEAAEDAGRSDDSASRTGVAPGNGQLVPGQAKKDELLEQAEDKVEDTDRAPERITVNPPGKTAQAPEQLKEKAKDAPGQLKKADDAPGQVKKKADDASGQLKTKATEEPTD</sequence>
<feature type="region of interest" description="Disordered" evidence="1">
    <location>
        <begin position="108"/>
        <end position="157"/>
    </location>
</feature>
<evidence type="ECO:0000313" key="3">
    <source>
        <dbReference type="EMBL" id="GLB68043.1"/>
    </source>
</evidence>
<feature type="compositionally biased region" description="Basic and acidic residues" evidence="1">
    <location>
        <begin position="142"/>
        <end position="157"/>
    </location>
</feature>
<feature type="compositionally biased region" description="Low complexity" evidence="1">
    <location>
        <begin position="128"/>
        <end position="141"/>
    </location>
</feature>
<dbReference type="EMBL" id="BRVS01000012">
    <property type="protein sequence ID" value="GLB68043.1"/>
    <property type="molecule type" value="Genomic_DNA"/>
</dbReference>
<feature type="region of interest" description="Disordered" evidence="1">
    <location>
        <begin position="175"/>
        <end position="300"/>
    </location>
</feature>
<reference evidence="3 4" key="1">
    <citation type="journal article" date="2023" name="Int. J. Syst. Evol. Microbiol.">
        <title>Arthrobacter mangrovi sp. nov., an actinobacterium isolated from the rhizosphere of a mangrove.</title>
        <authorList>
            <person name="Hamada M."/>
            <person name="Saitou S."/>
            <person name="Enomoto N."/>
            <person name="Nanri K."/>
            <person name="Hidaka K."/>
            <person name="Miura T."/>
            <person name="Tamura T."/>
        </authorList>
    </citation>
    <scope>NUCLEOTIDE SEQUENCE [LARGE SCALE GENOMIC DNA]</scope>
    <source>
        <strain evidence="3 4">NBRC 112813</strain>
    </source>
</reference>
<feature type="transmembrane region" description="Helical" evidence="2">
    <location>
        <begin position="63"/>
        <end position="83"/>
    </location>
</feature>
<comment type="caution">
    <text evidence="3">The sequence shown here is derived from an EMBL/GenBank/DDBJ whole genome shotgun (WGS) entry which is preliminary data.</text>
</comment>
<keyword evidence="4" id="KW-1185">Reference proteome</keyword>
<feature type="compositionally biased region" description="Basic and acidic residues" evidence="1">
    <location>
        <begin position="257"/>
        <end position="274"/>
    </location>
</feature>
<protein>
    <submittedName>
        <fullName evidence="3">Uncharacterized protein</fullName>
    </submittedName>
</protein>